<accession>A0A9J6BF54</accession>
<keyword evidence="1" id="KW-0433">Leucine-rich repeat</keyword>
<keyword evidence="2 5" id="KW-0732">Signal</keyword>
<proteinExistence type="predicted"/>
<evidence type="ECO:0000313" key="6">
    <source>
        <dbReference type="EMBL" id="KAG5668521.1"/>
    </source>
</evidence>
<dbReference type="PANTHER" id="PTHR45842">
    <property type="entry name" value="SYNAPTIC ADHESION-LIKE MOLECULE SALM"/>
    <property type="match status" value="1"/>
</dbReference>
<dbReference type="AlphaFoldDB" id="A0A9J6BF54"/>
<dbReference type="PANTHER" id="PTHR45842:SF12">
    <property type="entry name" value="KEKKON 5, ISOFORM A"/>
    <property type="match status" value="1"/>
</dbReference>
<keyword evidence="3" id="KW-0677">Repeat</keyword>
<evidence type="ECO:0000256" key="4">
    <source>
        <dbReference type="ARBA" id="ARBA00023180"/>
    </source>
</evidence>
<feature type="signal peptide" evidence="5">
    <location>
        <begin position="1"/>
        <end position="28"/>
    </location>
</feature>
<protein>
    <submittedName>
        <fullName evidence="6">Uncharacterized protein</fullName>
    </submittedName>
</protein>
<gene>
    <name evidence="6" type="ORF">PVAND_016460</name>
</gene>
<evidence type="ECO:0000256" key="5">
    <source>
        <dbReference type="SAM" id="SignalP"/>
    </source>
</evidence>
<feature type="chain" id="PRO_5039940151" evidence="5">
    <location>
        <begin position="29"/>
        <end position="310"/>
    </location>
</feature>
<name>A0A9J6BF54_POLVA</name>
<evidence type="ECO:0000256" key="1">
    <source>
        <dbReference type="ARBA" id="ARBA00022614"/>
    </source>
</evidence>
<dbReference type="SMART" id="SM00369">
    <property type="entry name" value="LRR_TYP"/>
    <property type="match status" value="4"/>
</dbReference>
<reference evidence="6" key="1">
    <citation type="submission" date="2021-03" db="EMBL/GenBank/DDBJ databases">
        <title>Chromosome level genome of the anhydrobiotic midge Polypedilum vanderplanki.</title>
        <authorList>
            <person name="Yoshida Y."/>
            <person name="Kikawada T."/>
            <person name="Gusev O."/>
        </authorList>
    </citation>
    <scope>NUCLEOTIDE SEQUENCE</scope>
    <source>
        <strain evidence="6">NIAS01</strain>
        <tissue evidence="6">Whole body or cell culture</tissue>
    </source>
</reference>
<dbReference type="PROSITE" id="PS51450">
    <property type="entry name" value="LRR"/>
    <property type="match status" value="1"/>
</dbReference>
<dbReference type="Proteomes" id="UP001107558">
    <property type="component" value="Chromosome 4"/>
</dbReference>
<dbReference type="Pfam" id="PF13855">
    <property type="entry name" value="LRR_8"/>
    <property type="match status" value="1"/>
</dbReference>
<organism evidence="6 7">
    <name type="scientific">Polypedilum vanderplanki</name>
    <name type="common">Sleeping chironomid midge</name>
    <dbReference type="NCBI Taxonomy" id="319348"/>
    <lineage>
        <taxon>Eukaryota</taxon>
        <taxon>Metazoa</taxon>
        <taxon>Ecdysozoa</taxon>
        <taxon>Arthropoda</taxon>
        <taxon>Hexapoda</taxon>
        <taxon>Insecta</taxon>
        <taxon>Pterygota</taxon>
        <taxon>Neoptera</taxon>
        <taxon>Endopterygota</taxon>
        <taxon>Diptera</taxon>
        <taxon>Nematocera</taxon>
        <taxon>Chironomoidea</taxon>
        <taxon>Chironomidae</taxon>
        <taxon>Chironominae</taxon>
        <taxon>Polypedilum</taxon>
        <taxon>Polypedilum</taxon>
    </lineage>
</organism>
<evidence type="ECO:0000256" key="3">
    <source>
        <dbReference type="ARBA" id="ARBA00022737"/>
    </source>
</evidence>
<dbReference type="InterPro" id="IPR001611">
    <property type="entry name" value="Leu-rich_rpt"/>
</dbReference>
<dbReference type="SUPFAM" id="SSF52058">
    <property type="entry name" value="L domain-like"/>
    <property type="match status" value="1"/>
</dbReference>
<dbReference type="InterPro" id="IPR032675">
    <property type="entry name" value="LRR_dom_sf"/>
</dbReference>
<dbReference type="EMBL" id="JADBJN010000004">
    <property type="protein sequence ID" value="KAG5668521.1"/>
    <property type="molecule type" value="Genomic_DNA"/>
</dbReference>
<dbReference type="InterPro" id="IPR050467">
    <property type="entry name" value="LRFN"/>
</dbReference>
<evidence type="ECO:0000313" key="7">
    <source>
        <dbReference type="Proteomes" id="UP001107558"/>
    </source>
</evidence>
<dbReference type="OrthoDB" id="7786232at2759"/>
<comment type="caution">
    <text evidence="6">The sequence shown here is derived from an EMBL/GenBank/DDBJ whole genome shotgun (WGS) entry which is preliminary data.</text>
</comment>
<dbReference type="InterPro" id="IPR003591">
    <property type="entry name" value="Leu-rich_rpt_typical-subtyp"/>
</dbReference>
<dbReference type="Gene3D" id="3.80.10.10">
    <property type="entry name" value="Ribonuclease Inhibitor"/>
    <property type="match status" value="1"/>
</dbReference>
<sequence>MIRKHQPPAIVFFLFLLILFLLSDKTFAATNKINGTIQKAFFKETHMQMTFSFHMSRDSIIETPNFELPLARNETVAGLRAARIKNLKYLPVNPAKIFPNLLRYDASTSSVFSIARNNFQGLKKLKVLMLRRNEISILAHDSFTDLIALQELLLNDNKIRELDARIFENLPNLRELNIAENQLESLPEHVFANLIDLNEIDLSTNELKTLNEKIFMNNLKLIKVLVNHNKINKLSATMFADKKRLIAVGLVENECVDDFYSQSDLERMKIEIGENCEHFNGTIVRHNRSIEIRSVKKQPSFSKYSLKWEK</sequence>
<keyword evidence="4" id="KW-0325">Glycoprotein</keyword>
<evidence type="ECO:0000256" key="2">
    <source>
        <dbReference type="ARBA" id="ARBA00022729"/>
    </source>
</evidence>
<keyword evidence="7" id="KW-1185">Reference proteome</keyword>